<dbReference type="Proteomes" id="UP000690515">
    <property type="component" value="Unassembled WGS sequence"/>
</dbReference>
<name>A0ABS5ZJI4_9GAMM</name>
<comment type="caution">
    <text evidence="1">The sequence shown here is derived from an EMBL/GenBank/DDBJ whole genome shotgun (WGS) entry which is preliminary data.</text>
</comment>
<gene>
    <name evidence="1" type="ORF">KCG35_24675</name>
</gene>
<evidence type="ECO:0000313" key="1">
    <source>
        <dbReference type="EMBL" id="MBU2714246.1"/>
    </source>
</evidence>
<proteinExistence type="predicted"/>
<dbReference type="EMBL" id="JAGSOY010000192">
    <property type="protein sequence ID" value="MBU2714246.1"/>
    <property type="molecule type" value="Genomic_DNA"/>
</dbReference>
<dbReference type="RefSeq" id="WP_215822511.1">
    <property type="nucleotide sequence ID" value="NZ_JAGSOY010000192.1"/>
</dbReference>
<keyword evidence="2" id="KW-1185">Reference proteome</keyword>
<sequence length="131" mass="14509">MKIKIISFEDVDGNTVVKFGSGVGDGIATWIGANKPVKNYEYDVEIDIEKSIDQVINTSNKNEDRYSMALQGRSTLMNGEVESVEEDGMAYFRLSKDCLIMVESGDSKVKEGDWISLNIQCEDIEVSAQGN</sequence>
<organism evidence="1 2">
    <name type="scientific">Zooshikella harenae</name>
    <dbReference type="NCBI Taxonomy" id="2827238"/>
    <lineage>
        <taxon>Bacteria</taxon>
        <taxon>Pseudomonadati</taxon>
        <taxon>Pseudomonadota</taxon>
        <taxon>Gammaproteobacteria</taxon>
        <taxon>Oceanospirillales</taxon>
        <taxon>Zooshikellaceae</taxon>
        <taxon>Zooshikella</taxon>
    </lineage>
</organism>
<protein>
    <submittedName>
        <fullName evidence="1">Uncharacterized protein</fullName>
    </submittedName>
</protein>
<accession>A0ABS5ZJI4</accession>
<evidence type="ECO:0000313" key="2">
    <source>
        <dbReference type="Proteomes" id="UP000690515"/>
    </source>
</evidence>
<reference evidence="1 2" key="1">
    <citation type="submission" date="2021-04" db="EMBL/GenBank/DDBJ databases">
        <authorList>
            <person name="Pira H."/>
            <person name="Risdian C."/>
            <person name="Wink J."/>
        </authorList>
    </citation>
    <scope>NUCLEOTIDE SEQUENCE [LARGE SCALE GENOMIC DNA]</scope>
    <source>
        <strain evidence="1 2">WH53</strain>
    </source>
</reference>